<dbReference type="RefSeq" id="WP_054804687.1">
    <property type="nucleotide sequence ID" value="NZ_CP019446.1"/>
</dbReference>
<dbReference type="InterPro" id="IPR009713">
    <property type="entry name" value="Uncharacterised_PsiA"/>
</dbReference>
<evidence type="ECO:0000313" key="1">
    <source>
        <dbReference type="EMBL" id="APZ07800.1"/>
    </source>
</evidence>
<dbReference type="Proteomes" id="UP000187148">
    <property type="component" value="Plasmid p888-76-1"/>
</dbReference>
<dbReference type="KEGG" id="kco:BWI95_22400"/>
<protein>
    <submittedName>
        <fullName evidence="1">Plasmid SOS inhibition protein A</fullName>
    </submittedName>
</protein>
<name>A0A830Z4I4_9ENTR</name>
<keyword evidence="1" id="KW-0614">Plasmid</keyword>
<gene>
    <name evidence="1" type="ORF">BWI95_22400</name>
</gene>
<evidence type="ECO:0000313" key="2">
    <source>
        <dbReference type="Proteomes" id="UP000187148"/>
    </source>
</evidence>
<dbReference type="AlphaFoldDB" id="A0A830Z4I4"/>
<keyword evidence="2" id="KW-1185">Reference proteome</keyword>
<sequence length="239" mass="27714">MIPASLALVTLNPARQAALQAVAEVELRRENRRRLPEDNPHARAFMRLLTGESRLSSRTAQAIPGLGWDPHVKIWSLRRLEEALEVLLVSRGEHCHSPLPATVQECLFPDVVFRNASRKDQRGKLHLHKAIRRENKCLCREEILHQSLVAQARTELNFRSPENVGAWYTRWSDELREYELAEQFWQWQKRFSSLAELEWHRHEPLWSVLNVLRDVVSGMSACEKAADRWQVPDKLSHAG</sequence>
<accession>A0A830Z4I4</accession>
<organism evidence="1 2">
    <name type="scientific">Kosakonia cowanii JCM 10956 = DSM 18146</name>
    <dbReference type="NCBI Taxonomy" id="1300165"/>
    <lineage>
        <taxon>Bacteria</taxon>
        <taxon>Pseudomonadati</taxon>
        <taxon>Pseudomonadota</taxon>
        <taxon>Gammaproteobacteria</taxon>
        <taxon>Enterobacterales</taxon>
        <taxon>Enterobacteriaceae</taxon>
        <taxon>Kosakonia</taxon>
    </lineage>
</organism>
<reference evidence="1 2" key="1">
    <citation type="submission" date="2017-01" db="EMBL/GenBank/DDBJ databases">
        <authorList>
            <person name="Cao J.-M."/>
        </authorList>
    </citation>
    <scope>NUCLEOTIDE SEQUENCE [LARGE SCALE GENOMIC DNA]</scope>
    <source>
        <strain evidence="1 2">888-76</strain>
        <plasmid evidence="1 2">p888-76-1</plasmid>
    </source>
</reference>
<dbReference type="EMBL" id="CP019446">
    <property type="protein sequence ID" value="APZ07800.1"/>
    <property type="molecule type" value="Genomic_DNA"/>
</dbReference>
<dbReference type="Pfam" id="PF06952">
    <property type="entry name" value="PsiA"/>
    <property type="match status" value="1"/>
</dbReference>
<proteinExistence type="predicted"/>
<geneLocation type="plasmid" evidence="1 2">
    <name>p888-76-1</name>
</geneLocation>